<dbReference type="EMBL" id="FOZG01000001">
    <property type="protein sequence ID" value="SFR83466.1"/>
    <property type="molecule type" value="Genomic_DNA"/>
</dbReference>
<protein>
    <submittedName>
        <fullName evidence="2">Acetyltransferase involved in cellulose biosynthesis, CelD/BcsL family</fullName>
    </submittedName>
</protein>
<gene>
    <name evidence="2" type="ORF">SAMN05192580_1013</name>
</gene>
<evidence type="ECO:0000313" key="3">
    <source>
        <dbReference type="Proteomes" id="UP000198824"/>
    </source>
</evidence>
<proteinExistence type="predicted"/>
<dbReference type="InterPro" id="IPR016181">
    <property type="entry name" value="Acyl_CoA_acyltransferase"/>
</dbReference>
<keyword evidence="2" id="KW-0808">Transferase</keyword>
<dbReference type="Gene3D" id="3.40.630.30">
    <property type="match status" value="1"/>
</dbReference>
<keyword evidence="3" id="KW-1185">Reference proteome</keyword>
<organism evidence="2 3">
    <name type="scientific">Sphingomonas jatrophae</name>
    <dbReference type="NCBI Taxonomy" id="1166337"/>
    <lineage>
        <taxon>Bacteria</taxon>
        <taxon>Pseudomonadati</taxon>
        <taxon>Pseudomonadota</taxon>
        <taxon>Alphaproteobacteria</taxon>
        <taxon>Sphingomonadales</taxon>
        <taxon>Sphingomonadaceae</taxon>
        <taxon>Sphingomonas</taxon>
    </lineage>
</organism>
<name>A0A1I6JX05_9SPHN</name>
<reference evidence="2 3" key="1">
    <citation type="submission" date="2016-10" db="EMBL/GenBank/DDBJ databases">
        <authorList>
            <person name="de Groot N.N."/>
        </authorList>
    </citation>
    <scope>NUCLEOTIDE SEQUENCE [LARGE SCALE GENOMIC DNA]</scope>
    <source>
        <strain evidence="2 3">S5-249</strain>
    </source>
</reference>
<dbReference type="Pfam" id="PF13480">
    <property type="entry name" value="Acetyltransf_6"/>
    <property type="match status" value="1"/>
</dbReference>
<accession>A0A1I6JX05</accession>
<dbReference type="SUPFAM" id="SSF55729">
    <property type="entry name" value="Acyl-CoA N-acyltransferases (Nat)"/>
    <property type="match status" value="1"/>
</dbReference>
<evidence type="ECO:0000313" key="2">
    <source>
        <dbReference type="EMBL" id="SFR83466.1"/>
    </source>
</evidence>
<feature type="domain" description="BioF2-like acetyltransferase" evidence="1">
    <location>
        <begin position="159"/>
        <end position="289"/>
    </location>
</feature>
<dbReference type="InterPro" id="IPR038740">
    <property type="entry name" value="BioF2-like_GNAT_dom"/>
</dbReference>
<dbReference type="AlphaFoldDB" id="A0A1I6JX05"/>
<evidence type="ECO:0000259" key="1">
    <source>
        <dbReference type="Pfam" id="PF13480"/>
    </source>
</evidence>
<dbReference type="GO" id="GO:0016740">
    <property type="term" value="F:transferase activity"/>
    <property type="evidence" value="ECO:0007669"/>
    <property type="project" value="UniProtKB-KW"/>
</dbReference>
<dbReference type="STRING" id="1166337.SAMN05192580_1013"/>
<dbReference type="Proteomes" id="UP000198824">
    <property type="component" value="Unassembled WGS sequence"/>
</dbReference>
<sequence>MVEVRIFDDLDAVAADAAGALDRGRQASLFDRLDWYRLTLAHAPLRGRPLILRARDGAAAAWLFLMREGARAEGMVSWYSLRFDAPRIGAADACLPALARALADQGIGHVALWPLADTHLAHVFAAAGWRTRLSAASVNRHVAVTDWPTYWAARPGALRETVRRRGRGDPFRLVILDRFDAAAWRDYEAVYARSWKRAEGAPAFLHVLAEQEGAAGTLRLGLGYDGARPVAAQLWLVEGGTATIHKLAHDEADRARSPGTLLSHAMFRHVIEADGVRLIDFGTGDDAYKADWMDEVRPLHRLDAWNPRNLNGLAGLARDVAGKLVRTLRNR</sequence>